<comment type="similarity">
    <text evidence="3 9">Belongs to the adaptor complexes small subunit family.</text>
</comment>
<dbReference type="FunFam" id="3.30.450.60:FF:000007">
    <property type="entry name" value="AP complex subunit sigma"/>
    <property type="match status" value="1"/>
</dbReference>
<evidence type="ECO:0000256" key="2">
    <source>
        <dbReference type="ARBA" id="ARBA00004640"/>
    </source>
</evidence>
<dbReference type="OrthoDB" id="371463at2759"/>
<dbReference type="GO" id="GO:0006886">
    <property type="term" value="P:intracellular protein transport"/>
    <property type="evidence" value="ECO:0007669"/>
    <property type="project" value="UniProtKB-UniRule"/>
</dbReference>
<keyword evidence="4 9" id="KW-0813">Transport</keyword>
<evidence type="ECO:0000313" key="12">
    <source>
        <dbReference type="Proteomes" id="UP000193719"/>
    </source>
</evidence>
<reference evidence="11 12" key="1">
    <citation type="submission" date="2016-08" db="EMBL/GenBank/DDBJ databases">
        <title>Genomes of anaerobic fungi encode conserved fungal cellulosomes for biomass hydrolysis.</title>
        <authorList>
            <consortium name="DOE Joint Genome Institute"/>
            <person name="Haitjema C.H."/>
            <person name="Gilmore S.P."/>
            <person name="Henske J.K."/>
            <person name="Solomon K.V."/>
            <person name="De Groot R."/>
            <person name="Kuo A."/>
            <person name="Mondo S.J."/>
            <person name="Salamov A.A."/>
            <person name="Labutti K."/>
            <person name="Zhao Z."/>
            <person name="Chiniquy J."/>
            <person name="Barry K."/>
            <person name="Brewer H.M."/>
            <person name="Purvine S.O."/>
            <person name="Wright A.T."/>
            <person name="Boxma B."/>
            <person name="Van Alen T."/>
            <person name="Hackstein J.H."/>
            <person name="Baker S.E."/>
            <person name="Grigoriev I.V."/>
            <person name="O'Malley M.A."/>
        </authorList>
    </citation>
    <scope>NUCLEOTIDE SEQUENCE [LARGE SCALE GENOMIC DNA]</scope>
    <source>
        <strain evidence="12">finn</strain>
    </source>
</reference>
<accession>A0A1Y1VBE6</accession>
<dbReference type="GO" id="GO:0006896">
    <property type="term" value="P:Golgi to vacuole transport"/>
    <property type="evidence" value="ECO:0007669"/>
    <property type="project" value="EnsemblFungi"/>
</dbReference>
<gene>
    <name evidence="11" type="ORF">BCR36DRAFT_582831</name>
</gene>
<dbReference type="InterPro" id="IPR022775">
    <property type="entry name" value="AP_mu_sigma_su"/>
</dbReference>
<dbReference type="GO" id="GO:0030121">
    <property type="term" value="C:AP-1 adaptor complex"/>
    <property type="evidence" value="ECO:0007669"/>
    <property type="project" value="EnsemblFungi"/>
</dbReference>
<evidence type="ECO:0000256" key="7">
    <source>
        <dbReference type="ARBA" id="ARBA00023136"/>
    </source>
</evidence>
<keyword evidence="6" id="KW-0333">Golgi apparatus</keyword>
<dbReference type="InterPro" id="IPR011012">
    <property type="entry name" value="Longin-like_dom_sf"/>
</dbReference>
<keyword evidence="8" id="KW-0968">Cytoplasmic vesicle</keyword>
<dbReference type="GO" id="GO:0048203">
    <property type="term" value="P:vesicle targeting, trans-Golgi to endosome"/>
    <property type="evidence" value="ECO:0007669"/>
    <property type="project" value="EnsemblFungi"/>
</dbReference>
<dbReference type="Pfam" id="PF01217">
    <property type="entry name" value="Clat_adaptor_s"/>
    <property type="match status" value="1"/>
</dbReference>
<comment type="subcellular location">
    <subcellularLocation>
        <location evidence="2">Cytoplasmic vesicle</location>
        <location evidence="2">Clathrin-coated vesicle membrane</location>
    </subcellularLocation>
    <subcellularLocation>
        <location evidence="1">Golgi apparatus</location>
    </subcellularLocation>
</comment>
<dbReference type="Proteomes" id="UP000193719">
    <property type="component" value="Unassembled WGS sequence"/>
</dbReference>
<organism evidence="11 12">
    <name type="scientific">Piromyces finnis</name>
    <dbReference type="NCBI Taxonomy" id="1754191"/>
    <lineage>
        <taxon>Eukaryota</taxon>
        <taxon>Fungi</taxon>
        <taxon>Fungi incertae sedis</taxon>
        <taxon>Chytridiomycota</taxon>
        <taxon>Chytridiomycota incertae sedis</taxon>
        <taxon>Neocallimastigomycetes</taxon>
        <taxon>Neocallimastigales</taxon>
        <taxon>Neocallimastigaceae</taxon>
        <taxon>Piromyces</taxon>
    </lineage>
</organism>
<keyword evidence="5 9" id="KW-0653">Protein transport</keyword>
<reference evidence="11 12" key="2">
    <citation type="submission" date="2016-08" db="EMBL/GenBank/DDBJ databases">
        <title>Pervasive Adenine N6-methylation of Active Genes in Fungi.</title>
        <authorList>
            <consortium name="DOE Joint Genome Institute"/>
            <person name="Mondo S.J."/>
            <person name="Dannebaum R.O."/>
            <person name="Kuo R.C."/>
            <person name="Labutti K."/>
            <person name="Haridas S."/>
            <person name="Kuo A."/>
            <person name="Salamov A."/>
            <person name="Ahrendt S.R."/>
            <person name="Lipzen A."/>
            <person name="Sullivan W."/>
            <person name="Andreopoulos W.B."/>
            <person name="Clum A."/>
            <person name="Lindquist E."/>
            <person name="Daum C."/>
            <person name="Ramamoorthy G.K."/>
            <person name="Gryganskyi A."/>
            <person name="Culley D."/>
            <person name="Magnuson J.K."/>
            <person name="James T.Y."/>
            <person name="O'Malley M.A."/>
            <person name="Stajich J.E."/>
            <person name="Spatafora J.W."/>
            <person name="Visel A."/>
            <person name="Grigoriev I.V."/>
        </authorList>
    </citation>
    <scope>NUCLEOTIDE SEQUENCE [LARGE SCALE GENOMIC DNA]</scope>
    <source>
        <strain evidence="12">finn</strain>
    </source>
</reference>
<evidence type="ECO:0000313" key="11">
    <source>
        <dbReference type="EMBL" id="ORX51794.1"/>
    </source>
</evidence>
<comment type="caution">
    <text evidence="11">The sequence shown here is derived from an EMBL/GenBank/DDBJ whole genome shotgun (WGS) entry which is preliminary data.</text>
</comment>
<dbReference type="PANTHER" id="PTHR11753">
    <property type="entry name" value="ADAPTOR COMPLEXES SMALL SUBUNIT FAMILY"/>
    <property type="match status" value="1"/>
</dbReference>
<proteinExistence type="inferred from homology"/>
<dbReference type="PROSITE" id="PS00989">
    <property type="entry name" value="CLAT_ADAPTOR_S"/>
    <property type="match status" value="1"/>
</dbReference>
<evidence type="ECO:0000256" key="8">
    <source>
        <dbReference type="ARBA" id="ARBA00023329"/>
    </source>
</evidence>
<evidence type="ECO:0000256" key="4">
    <source>
        <dbReference type="ARBA" id="ARBA00022448"/>
    </source>
</evidence>
<dbReference type="Gene3D" id="3.30.450.60">
    <property type="match status" value="1"/>
</dbReference>
<dbReference type="AlphaFoldDB" id="A0A1Y1VBE6"/>
<dbReference type="GO" id="GO:0005829">
    <property type="term" value="C:cytosol"/>
    <property type="evidence" value="ECO:0007669"/>
    <property type="project" value="GOC"/>
</dbReference>
<dbReference type="SUPFAM" id="SSF64356">
    <property type="entry name" value="SNARE-like"/>
    <property type="match status" value="1"/>
</dbReference>
<dbReference type="InterPro" id="IPR016635">
    <property type="entry name" value="AP_complex_ssu"/>
</dbReference>
<keyword evidence="7 9" id="KW-0472">Membrane</keyword>
<evidence type="ECO:0000256" key="3">
    <source>
        <dbReference type="ARBA" id="ARBA00006972"/>
    </source>
</evidence>
<protein>
    <recommendedName>
        <fullName evidence="9">AP complex subunit sigma</fullName>
    </recommendedName>
</protein>
<name>A0A1Y1VBE6_9FUNG</name>
<evidence type="ECO:0000259" key="10">
    <source>
        <dbReference type="Pfam" id="PF01217"/>
    </source>
</evidence>
<evidence type="ECO:0000256" key="6">
    <source>
        <dbReference type="ARBA" id="ARBA00023034"/>
    </source>
</evidence>
<feature type="domain" description="AP complex mu/sigma subunit" evidence="10">
    <location>
        <begin position="1"/>
        <end position="140"/>
    </location>
</feature>
<dbReference type="EMBL" id="MCFH01000017">
    <property type="protein sequence ID" value="ORX51794.1"/>
    <property type="molecule type" value="Genomic_DNA"/>
</dbReference>
<dbReference type="InterPro" id="IPR000804">
    <property type="entry name" value="Clathrin_sm-chain_CS"/>
</dbReference>
<evidence type="ECO:0000256" key="9">
    <source>
        <dbReference type="PIRNR" id="PIRNR015588"/>
    </source>
</evidence>
<keyword evidence="12" id="KW-1185">Reference proteome</keyword>
<sequence length="157" mass="18456">MINFFLSFNRHGKVRLNRWYIPISNRDKKKITSDAIGTVISRKKGMCNIVEYKEYKLVYKRYASLYFLAAIDEDDNELITLEIIHRLVQILDEYFGNVCELDIIYGMQEAYMIMDELIISGELLESSKKSVSRAVHKINEKEHEEQLVESLKQSNLI</sequence>
<dbReference type="PIRSF" id="PIRSF015588">
    <property type="entry name" value="AP_complex_sigma"/>
    <property type="match status" value="1"/>
</dbReference>
<evidence type="ECO:0000256" key="1">
    <source>
        <dbReference type="ARBA" id="ARBA00004555"/>
    </source>
</evidence>
<evidence type="ECO:0000256" key="5">
    <source>
        <dbReference type="ARBA" id="ARBA00022927"/>
    </source>
</evidence>
<dbReference type="STRING" id="1754191.A0A1Y1VBE6"/>